<proteinExistence type="predicted"/>
<reference evidence="2 3" key="1">
    <citation type="submission" date="2019-10" db="EMBL/GenBank/DDBJ databases">
        <title>Genomic and transcriptomic insights into the perfect genentic adaptation of a filamentous nitrogen-fixing cyanobacterium to rice fields.</title>
        <authorList>
            <person name="Chen Z."/>
        </authorList>
    </citation>
    <scope>NUCLEOTIDE SEQUENCE [LARGE SCALE GENOMIC DNA]</scope>
    <source>
        <strain evidence="2">CCNUC1</strain>
    </source>
</reference>
<dbReference type="EMBL" id="CP045226">
    <property type="protein sequence ID" value="QFS47251.1"/>
    <property type="molecule type" value="Genomic_DNA"/>
</dbReference>
<evidence type="ECO:0000313" key="2">
    <source>
        <dbReference type="EMBL" id="QFS47251.1"/>
    </source>
</evidence>
<dbReference type="Proteomes" id="UP000326678">
    <property type="component" value="Chromosome Gxm1"/>
</dbReference>
<keyword evidence="3" id="KW-1185">Reference proteome</keyword>
<dbReference type="KEGG" id="nsh:GXM_04741"/>
<sequence>MAVTAGNQQGRTTGNKETATSGATKPNKRWAEHNSGDNLTNY</sequence>
<dbReference type="AlphaFoldDB" id="A0A5P8W438"/>
<protein>
    <submittedName>
        <fullName evidence="2">Uncharacterized protein</fullName>
    </submittedName>
</protein>
<feature type="compositionally biased region" description="Polar residues" evidence="1">
    <location>
        <begin position="1"/>
        <end position="24"/>
    </location>
</feature>
<accession>A0A5P8W438</accession>
<gene>
    <name evidence="2" type="ORF">GXM_04741</name>
</gene>
<feature type="region of interest" description="Disordered" evidence="1">
    <location>
        <begin position="1"/>
        <end position="42"/>
    </location>
</feature>
<evidence type="ECO:0000313" key="3">
    <source>
        <dbReference type="Proteomes" id="UP000326678"/>
    </source>
</evidence>
<name>A0A5P8W438_9NOSO</name>
<evidence type="ECO:0000256" key="1">
    <source>
        <dbReference type="SAM" id="MobiDB-lite"/>
    </source>
</evidence>
<organism evidence="2 3">
    <name type="scientific">Nostoc sphaeroides CCNUC1</name>
    <dbReference type="NCBI Taxonomy" id="2653204"/>
    <lineage>
        <taxon>Bacteria</taxon>
        <taxon>Bacillati</taxon>
        <taxon>Cyanobacteriota</taxon>
        <taxon>Cyanophyceae</taxon>
        <taxon>Nostocales</taxon>
        <taxon>Nostocaceae</taxon>
        <taxon>Nostoc</taxon>
    </lineage>
</organism>